<dbReference type="PANTHER" id="PTHR23074:SF83">
    <property type="entry name" value="VACUOLAR PROTEIN SORTING-ASSOCIATED PROTEIN 4A"/>
    <property type="match status" value="1"/>
</dbReference>
<dbReference type="InterPro" id="IPR015415">
    <property type="entry name" value="Spast_Vps4_C"/>
</dbReference>
<dbReference type="AlphaFoldDB" id="A0A6P4B982"/>
<keyword evidence="6" id="KW-1185">Reference proteome</keyword>
<feature type="domain" description="AAA+ ATPase" evidence="4">
    <location>
        <begin position="144"/>
        <end position="277"/>
    </location>
</feature>
<dbReference type="InterPro" id="IPR036181">
    <property type="entry name" value="MIT_dom_sf"/>
</dbReference>
<proteinExistence type="predicted"/>
<dbReference type="GO" id="GO:0005524">
    <property type="term" value="F:ATP binding"/>
    <property type="evidence" value="ECO:0007669"/>
    <property type="project" value="UniProtKB-KW"/>
</dbReference>
<dbReference type="SMART" id="SM00382">
    <property type="entry name" value="AAA"/>
    <property type="match status" value="1"/>
</dbReference>
<protein>
    <submittedName>
        <fullName evidence="7 8">Protein SUPPRESSOR OF K(+) TRANSPORT GROWTH DEFECT 1</fullName>
    </submittedName>
</protein>
<dbReference type="InterPro" id="IPR050304">
    <property type="entry name" value="MT-severing_AAA_ATPase"/>
</dbReference>
<dbReference type="Pfam" id="PF09336">
    <property type="entry name" value="Vps4_C"/>
    <property type="match status" value="1"/>
</dbReference>
<dbReference type="Gene3D" id="1.20.58.80">
    <property type="entry name" value="Phosphotransferase system, lactose/cellobiose-type IIA subunit"/>
    <property type="match status" value="1"/>
</dbReference>
<dbReference type="GeneID" id="107461836"/>
<evidence type="ECO:0000313" key="6">
    <source>
        <dbReference type="Proteomes" id="UP000515211"/>
    </source>
</evidence>
<reference evidence="7 8" key="2">
    <citation type="submission" date="2025-04" db="UniProtKB">
        <authorList>
            <consortium name="RefSeq"/>
        </authorList>
    </citation>
    <scope>IDENTIFICATION</scope>
    <source>
        <tissue evidence="7 8">Whole plant</tissue>
    </source>
</reference>
<dbReference type="GO" id="GO:0016887">
    <property type="term" value="F:ATP hydrolysis activity"/>
    <property type="evidence" value="ECO:0007669"/>
    <property type="project" value="InterPro"/>
</dbReference>
<dbReference type="Pfam" id="PF00004">
    <property type="entry name" value="AAA"/>
    <property type="match status" value="1"/>
</dbReference>
<dbReference type="PANTHER" id="PTHR23074">
    <property type="entry name" value="AAA DOMAIN-CONTAINING"/>
    <property type="match status" value="1"/>
</dbReference>
<evidence type="ECO:0000259" key="4">
    <source>
        <dbReference type="SMART" id="SM00382"/>
    </source>
</evidence>
<evidence type="ECO:0000313" key="8">
    <source>
        <dbReference type="RefSeq" id="XP_052112482.1"/>
    </source>
</evidence>
<gene>
    <name evidence="7" type="primary">LOC107461836</name>
    <name evidence="8" type="synonym">LOC127744244</name>
</gene>
<reference evidence="6" key="1">
    <citation type="journal article" date="2016" name="Nat. Genet.">
        <title>The genome sequences of Arachis duranensis and Arachis ipaensis, the diploid ancestors of cultivated peanut.</title>
        <authorList>
            <person name="Bertioli D.J."/>
            <person name="Cannon S.B."/>
            <person name="Froenicke L."/>
            <person name="Huang G."/>
            <person name="Farmer A.D."/>
            <person name="Cannon E.K."/>
            <person name="Liu X."/>
            <person name="Gao D."/>
            <person name="Clevenger J."/>
            <person name="Dash S."/>
            <person name="Ren L."/>
            <person name="Moretzsohn M.C."/>
            <person name="Shirasawa K."/>
            <person name="Huang W."/>
            <person name="Vidigal B."/>
            <person name="Abernathy B."/>
            <person name="Chu Y."/>
            <person name="Niederhuth C.E."/>
            <person name="Umale P."/>
            <person name="Araujo A.C."/>
            <person name="Kozik A."/>
            <person name="Kim K.D."/>
            <person name="Burow M.D."/>
            <person name="Varshney R.K."/>
            <person name="Wang X."/>
            <person name="Zhang X."/>
            <person name="Barkley N."/>
            <person name="Guimaraes P.M."/>
            <person name="Isobe S."/>
            <person name="Guo B."/>
            <person name="Liao B."/>
            <person name="Stalker H.T."/>
            <person name="Schmitz R.J."/>
            <person name="Scheffler B.E."/>
            <person name="Leal-Bertioli S.C."/>
            <person name="Xun X."/>
            <person name="Jackson S.A."/>
            <person name="Michelmore R."/>
            <person name="Ozias-Akins P."/>
        </authorList>
    </citation>
    <scope>NUCLEOTIDE SEQUENCE [LARGE SCALE GENOMIC DNA]</scope>
    <source>
        <strain evidence="6">cv. V14167</strain>
    </source>
</reference>
<keyword evidence="3" id="KW-0067">ATP-binding</keyword>
<dbReference type="RefSeq" id="XP_052112482.1">
    <property type="nucleotide sequence ID" value="XM_052256522.1"/>
</dbReference>
<keyword evidence="2" id="KW-0547">Nucleotide-binding</keyword>
<dbReference type="InterPro" id="IPR003959">
    <property type="entry name" value="ATPase_AAA_core"/>
</dbReference>
<dbReference type="Pfam" id="PF17862">
    <property type="entry name" value="AAA_lid_3"/>
    <property type="match status" value="1"/>
</dbReference>
<dbReference type="SUPFAM" id="SSF52540">
    <property type="entry name" value="P-loop containing nucleoside triphosphate hydrolases"/>
    <property type="match status" value="1"/>
</dbReference>
<feature type="domain" description="MIT" evidence="5">
    <location>
        <begin position="4"/>
        <end position="82"/>
    </location>
</feature>
<dbReference type="RefSeq" id="XP_015935871.1">
    <property type="nucleotide sequence ID" value="XM_016080385.3"/>
</dbReference>
<organism evidence="6 7">
    <name type="scientific">Arachis duranensis</name>
    <name type="common">Wild peanut</name>
    <dbReference type="NCBI Taxonomy" id="130453"/>
    <lineage>
        <taxon>Eukaryota</taxon>
        <taxon>Viridiplantae</taxon>
        <taxon>Streptophyta</taxon>
        <taxon>Embryophyta</taxon>
        <taxon>Tracheophyta</taxon>
        <taxon>Spermatophyta</taxon>
        <taxon>Magnoliopsida</taxon>
        <taxon>eudicotyledons</taxon>
        <taxon>Gunneridae</taxon>
        <taxon>Pentapetalae</taxon>
        <taxon>rosids</taxon>
        <taxon>fabids</taxon>
        <taxon>Fabales</taxon>
        <taxon>Fabaceae</taxon>
        <taxon>Papilionoideae</taxon>
        <taxon>50 kb inversion clade</taxon>
        <taxon>dalbergioids sensu lato</taxon>
        <taxon>Dalbergieae</taxon>
        <taxon>Pterocarpus clade</taxon>
        <taxon>Arachis</taxon>
    </lineage>
</organism>
<dbReference type="KEGG" id="adu:127744244"/>
<dbReference type="Pfam" id="PF04212">
    <property type="entry name" value="MIT"/>
    <property type="match status" value="1"/>
</dbReference>
<dbReference type="GO" id="GO:0016197">
    <property type="term" value="P:endosomal transport"/>
    <property type="evidence" value="ECO:0007669"/>
    <property type="project" value="TreeGrafter"/>
</dbReference>
<dbReference type="Gene3D" id="3.40.50.300">
    <property type="entry name" value="P-loop containing nucleotide triphosphate hydrolases"/>
    <property type="match status" value="1"/>
</dbReference>
<accession>A0A6P4B982</accession>
<dbReference type="Gene3D" id="1.10.8.60">
    <property type="match status" value="1"/>
</dbReference>
<comment type="subcellular location">
    <subcellularLocation>
        <location evidence="1">Membrane</location>
    </subcellularLocation>
</comment>
<dbReference type="FunFam" id="3.40.50.300:FF:002588">
    <property type="entry name" value="ATPase, AAA family"/>
    <property type="match status" value="1"/>
</dbReference>
<dbReference type="FunFam" id="1.20.58.80:FF:000007">
    <property type="entry name" value="Suppressor of K+ transport growth defect 1"/>
    <property type="match status" value="1"/>
</dbReference>
<evidence type="ECO:0000259" key="5">
    <source>
        <dbReference type="SMART" id="SM00745"/>
    </source>
</evidence>
<dbReference type="SUPFAM" id="SSF116846">
    <property type="entry name" value="MIT domain"/>
    <property type="match status" value="1"/>
</dbReference>
<dbReference type="GO" id="GO:0007033">
    <property type="term" value="P:vacuole organization"/>
    <property type="evidence" value="ECO:0007669"/>
    <property type="project" value="TreeGrafter"/>
</dbReference>
<dbReference type="KEGG" id="adu:107461836"/>
<dbReference type="Proteomes" id="UP000515211">
    <property type="component" value="Chromosome 8"/>
</dbReference>
<dbReference type="InterPro" id="IPR003593">
    <property type="entry name" value="AAA+_ATPase"/>
</dbReference>
<dbReference type="GO" id="GO:0016020">
    <property type="term" value="C:membrane"/>
    <property type="evidence" value="ECO:0007669"/>
    <property type="project" value="UniProtKB-SubCell"/>
</dbReference>
<evidence type="ECO:0000313" key="7">
    <source>
        <dbReference type="RefSeq" id="XP_015935871.1"/>
    </source>
</evidence>
<dbReference type="InterPro" id="IPR027417">
    <property type="entry name" value="P-loop_NTPase"/>
</dbReference>
<evidence type="ECO:0000256" key="2">
    <source>
        <dbReference type="ARBA" id="ARBA00022741"/>
    </source>
</evidence>
<evidence type="ECO:0000256" key="1">
    <source>
        <dbReference type="ARBA" id="ARBA00004370"/>
    </source>
</evidence>
<sequence>MYSYGHFKDQAIEYVKQAVQEDNAGNYAKAFPLYMNALEYFKTYLKYEPNLKMREAVQDKFTVYLRRAEEIRAVLDEGQPSHTYFRPVAKPSGCETGLNSAIKRENPNVKWSDVAGLERAKQAFQEAVILPLKFPQFFTGKQQQQRTFLLYGPSGTGKSYLAKAVATEVNFTFFSVSSSNLVSKWKSESAKLVSSLFQTARENAPAFIFIDEIDTLYGEGNENEASTKTKTELIVQMQDIGYTDQKILVIATTNAPFALDQPIRRRFDKRIYIPLPDLKARQHMFKVHLGDTPYNLTESDFEYLASRTEGFSGSDISICVEDVLLEPIRKTQDAMFFYENPEGMWTLCEPEQQGAVQTTMQELASKGLSSKILPTPVTRTDFEKILARKKPTVSKADLKVYERFTKEYGEEG</sequence>
<evidence type="ECO:0000256" key="3">
    <source>
        <dbReference type="ARBA" id="ARBA00022840"/>
    </source>
</evidence>
<name>A0A6P4B982_ARADU</name>
<dbReference type="InterPro" id="IPR007330">
    <property type="entry name" value="MIT_dom"/>
</dbReference>
<dbReference type="InterPro" id="IPR041569">
    <property type="entry name" value="AAA_lid_3"/>
</dbReference>
<dbReference type="SMART" id="SM00745">
    <property type="entry name" value="MIT"/>
    <property type="match status" value="1"/>
</dbReference>
<dbReference type="FunFam" id="1.10.8.60:FF:000015">
    <property type="entry name" value="vacuolar protein sorting-associated protein 4A"/>
    <property type="match status" value="1"/>
</dbReference>